<dbReference type="PRINTS" id="PR00111">
    <property type="entry name" value="ABHYDROLASE"/>
</dbReference>
<gene>
    <name evidence="2" type="ORF">SAMN05444164_5595</name>
</gene>
<dbReference type="InterPro" id="IPR029787">
    <property type="entry name" value="Nucleotide_cyclase"/>
</dbReference>
<dbReference type="GO" id="GO:0004016">
    <property type="term" value="F:adenylate cyclase activity"/>
    <property type="evidence" value="ECO:0007669"/>
    <property type="project" value="UniProtKB-ARBA"/>
</dbReference>
<dbReference type="Pfam" id="PF00561">
    <property type="entry name" value="Abhydrolase_1"/>
    <property type="match status" value="1"/>
</dbReference>
<name>A0A1H5D0I3_9BRAD</name>
<dbReference type="SUPFAM" id="SSF55073">
    <property type="entry name" value="Nucleotide cyclase"/>
    <property type="match status" value="1"/>
</dbReference>
<dbReference type="GO" id="GO:0035556">
    <property type="term" value="P:intracellular signal transduction"/>
    <property type="evidence" value="ECO:0007669"/>
    <property type="project" value="InterPro"/>
</dbReference>
<proteinExistence type="predicted"/>
<dbReference type="SUPFAM" id="SSF53474">
    <property type="entry name" value="alpha/beta-Hydrolases"/>
    <property type="match status" value="1"/>
</dbReference>
<dbReference type="EMBL" id="FNTH01000001">
    <property type="protein sequence ID" value="SED72455.1"/>
    <property type="molecule type" value="Genomic_DNA"/>
</dbReference>
<sequence>MQRRLAAILAADVVGYSRLMGTDEIGTLNSLKSHRRELVDCCISEHHGRIVKTTGDGMLVEFASVVDGVACAVKIQRSMVGRNTGIAAERQIVFRIGINVGDIIIDGDDIFGDGVNIAARLEALCEPGGICISRAANDQIRDKLSMAFADLGEQAVKNISRAVGVFGLTAKDIEAIPDAAIPSSAEDTVAASTVRRQQEIHFCKTGDGVQLAYARMGQGHPLVKTGHWMTHIEFDFESPIWRHLYQELSNEHVFIRYDARGNGLSDRDVPDVTFERFVDDLEAVVDAAGIERFALLGISQGCAVSIAYAVRHPERVSHLVLYGGYVVGWKKRAKTEAEKAAGEAMLTLMRLGWGQENPAFRQMFTTQFIPDANKEQADWFNELQRISSSAEDAARNLLANGEVEISALLPQVKVPTLVMHCRNDARVPFESGRRLAAGIPGSRFVPLEGRNHIMLEGEPALARFLDEVRSFVASDIKR</sequence>
<dbReference type="GO" id="GO:0009190">
    <property type="term" value="P:cyclic nucleotide biosynthetic process"/>
    <property type="evidence" value="ECO:0007669"/>
    <property type="project" value="InterPro"/>
</dbReference>
<dbReference type="Proteomes" id="UP000198992">
    <property type="component" value="Unassembled WGS sequence"/>
</dbReference>
<dbReference type="InterPro" id="IPR050471">
    <property type="entry name" value="AB_hydrolase"/>
</dbReference>
<dbReference type="InterPro" id="IPR001054">
    <property type="entry name" value="A/G_cyclase"/>
</dbReference>
<dbReference type="PANTHER" id="PTHR43433:SF8">
    <property type="entry name" value="BIFUNCTIONAL LIPASE_ADENYLATE CYCLASE LIPJ"/>
    <property type="match status" value="1"/>
</dbReference>
<dbReference type="PROSITE" id="PS50125">
    <property type="entry name" value="GUANYLATE_CYCLASE_2"/>
    <property type="match status" value="1"/>
</dbReference>
<protein>
    <submittedName>
        <fullName evidence="2">Adenylate cyclase, class 3</fullName>
    </submittedName>
</protein>
<dbReference type="Pfam" id="PF00211">
    <property type="entry name" value="Guanylate_cyc"/>
    <property type="match status" value="1"/>
</dbReference>
<dbReference type="RefSeq" id="WP_092121980.1">
    <property type="nucleotide sequence ID" value="NZ_FNTH01000001.1"/>
</dbReference>
<feature type="domain" description="Guanylate cyclase" evidence="1">
    <location>
        <begin position="7"/>
        <end position="122"/>
    </location>
</feature>
<organism evidence="2 3">
    <name type="scientific">Bradyrhizobium erythrophlei</name>
    <dbReference type="NCBI Taxonomy" id="1437360"/>
    <lineage>
        <taxon>Bacteria</taxon>
        <taxon>Pseudomonadati</taxon>
        <taxon>Pseudomonadota</taxon>
        <taxon>Alphaproteobacteria</taxon>
        <taxon>Hyphomicrobiales</taxon>
        <taxon>Nitrobacteraceae</taxon>
        <taxon>Bradyrhizobium</taxon>
    </lineage>
</organism>
<reference evidence="2 3" key="1">
    <citation type="submission" date="2016-10" db="EMBL/GenBank/DDBJ databases">
        <authorList>
            <person name="de Groot N.N."/>
        </authorList>
    </citation>
    <scope>NUCLEOTIDE SEQUENCE [LARGE SCALE GENOMIC DNA]</scope>
    <source>
        <strain evidence="2 3">MT12</strain>
    </source>
</reference>
<dbReference type="PANTHER" id="PTHR43433">
    <property type="entry name" value="HYDROLASE, ALPHA/BETA FOLD FAMILY PROTEIN"/>
    <property type="match status" value="1"/>
</dbReference>
<dbReference type="AlphaFoldDB" id="A0A1H5D0I3"/>
<evidence type="ECO:0000259" key="1">
    <source>
        <dbReference type="PROSITE" id="PS50125"/>
    </source>
</evidence>
<evidence type="ECO:0000313" key="2">
    <source>
        <dbReference type="EMBL" id="SED72455.1"/>
    </source>
</evidence>
<dbReference type="InterPro" id="IPR000073">
    <property type="entry name" value="AB_hydrolase_1"/>
</dbReference>
<dbReference type="OrthoDB" id="7267294at2"/>
<evidence type="ECO:0000313" key="3">
    <source>
        <dbReference type="Proteomes" id="UP000198992"/>
    </source>
</evidence>
<dbReference type="Gene3D" id="3.40.50.1820">
    <property type="entry name" value="alpha/beta hydrolase"/>
    <property type="match status" value="1"/>
</dbReference>
<accession>A0A1H5D0I3</accession>
<dbReference type="Gene3D" id="3.30.70.1230">
    <property type="entry name" value="Nucleotide cyclase"/>
    <property type="match status" value="1"/>
</dbReference>
<dbReference type="CDD" id="cd07302">
    <property type="entry name" value="CHD"/>
    <property type="match status" value="1"/>
</dbReference>
<dbReference type="InterPro" id="IPR029058">
    <property type="entry name" value="AB_hydrolase_fold"/>
</dbReference>